<feature type="domain" description="Ubiquitin-like protease family profile" evidence="4">
    <location>
        <begin position="1"/>
        <end position="181"/>
    </location>
</feature>
<dbReference type="InterPro" id="IPR003653">
    <property type="entry name" value="Peptidase_C48_C"/>
</dbReference>
<dbReference type="PROSITE" id="PS50600">
    <property type="entry name" value="ULP_PROTEASE"/>
    <property type="match status" value="1"/>
</dbReference>
<evidence type="ECO:0000313" key="5">
    <source>
        <dbReference type="Proteomes" id="UP000887577"/>
    </source>
</evidence>
<evidence type="ECO:0000256" key="3">
    <source>
        <dbReference type="ARBA" id="ARBA00022801"/>
    </source>
</evidence>
<evidence type="ECO:0000313" key="6">
    <source>
        <dbReference type="WBParaSite" id="PSU_v2.g21348.t1"/>
    </source>
</evidence>
<dbReference type="Gene3D" id="3.40.395.10">
    <property type="entry name" value="Adenoviral Proteinase, Chain A"/>
    <property type="match status" value="1"/>
</dbReference>
<dbReference type="SUPFAM" id="SSF54001">
    <property type="entry name" value="Cysteine proteinases"/>
    <property type="match status" value="1"/>
</dbReference>
<dbReference type="InterPro" id="IPR038765">
    <property type="entry name" value="Papain-like_cys_pep_sf"/>
</dbReference>
<keyword evidence="3" id="KW-0378">Hydrolase</keyword>
<reference evidence="6" key="1">
    <citation type="submission" date="2022-11" db="UniProtKB">
        <authorList>
            <consortium name="WormBaseParasite"/>
        </authorList>
    </citation>
    <scope>IDENTIFICATION</scope>
</reference>
<proteinExistence type="inferred from homology"/>
<dbReference type="Proteomes" id="UP000887577">
    <property type="component" value="Unplaced"/>
</dbReference>
<dbReference type="AlphaFoldDB" id="A0A914YQL1"/>
<evidence type="ECO:0000259" key="4">
    <source>
        <dbReference type="PROSITE" id="PS50600"/>
    </source>
</evidence>
<keyword evidence="2" id="KW-0645">Protease</keyword>
<protein>
    <submittedName>
        <fullName evidence="6">Ubiquitin-like protease family profile domain-containing protein</fullName>
    </submittedName>
</protein>
<accession>A0A914YQL1</accession>
<evidence type="ECO:0000256" key="1">
    <source>
        <dbReference type="ARBA" id="ARBA00005234"/>
    </source>
</evidence>
<sequence>MAHETQYCNILNFGGGKRKGDDADDYCDSFVEPTFAHLQNNREIWLFSERKHATIQDLYLDDNHVNGLICGVAAFVGRKERNHNADPVIYMEVYKDSYDILLAPIVTGAHWYLAVFYINEKTVTVYDSMHSAVPSIFWPLKASIESILHIRFTLKNENNTVTLQKNEYDCGVHDFRNAEEICFHGKCNLINPYNAEAERARAREILRKLKDNEITDEWVPHVEHATDFIHLNKPSENVEEFVI</sequence>
<dbReference type="WBParaSite" id="PSU_v2.g21348.t1">
    <property type="protein sequence ID" value="PSU_v2.g21348.t1"/>
    <property type="gene ID" value="PSU_v2.g21348"/>
</dbReference>
<dbReference type="GO" id="GO:0008234">
    <property type="term" value="F:cysteine-type peptidase activity"/>
    <property type="evidence" value="ECO:0007669"/>
    <property type="project" value="InterPro"/>
</dbReference>
<keyword evidence="5" id="KW-1185">Reference proteome</keyword>
<dbReference type="GO" id="GO:0006508">
    <property type="term" value="P:proteolysis"/>
    <property type="evidence" value="ECO:0007669"/>
    <property type="project" value="UniProtKB-KW"/>
</dbReference>
<comment type="similarity">
    <text evidence="1">Belongs to the peptidase C48 family.</text>
</comment>
<dbReference type="Pfam" id="PF02902">
    <property type="entry name" value="Peptidase_C48"/>
    <property type="match status" value="1"/>
</dbReference>
<evidence type="ECO:0000256" key="2">
    <source>
        <dbReference type="ARBA" id="ARBA00022670"/>
    </source>
</evidence>
<organism evidence="5 6">
    <name type="scientific">Panagrolaimus superbus</name>
    <dbReference type="NCBI Taxonomy" id="310955"/>
    <lineage>
        <taxon>Eukaryota</taxon>
        <taxon>Metazoa</taxon>
        <taxon>Ecdysozoa</taxon>
        <taxon>Nematoda</taxon>
        <taxon>Chromadorea</taxon>
        <taxon>Rhabditida</taxon>
        <taxon>Tylenchina</taxon>
        <taxon>Panagrolaimomorpha</taxon>
        <taxon>Panagrolaimoidea</taxon>
        <taxon>Panagrolaimidae</taxon>
        <taxon>Panagrolaimus</taxon>
    </lineage>
</organism>
<name>A0A914YQL1_9BILA</name>